<feature type="compositionally biased region" description="Basic and acidic residues" evidence="1">
    <location>
        <begin position="40"/>
        <end position="61"/>
    </location>
</feature>
<proteinExistence type="predicted"/>
<feature type="compositionally biased region" description="Polar residues" evidence="1">
    <location>
        <begin position="125"/>
        <end position="148"/>
    </location>
</feature>
<comment type="caution">
    <text evidence="2">The sequence shown here is derived from an EMBL/GenBank/DDBJ whole genome shotgun (WGS) entry which is preliminary data.</text>
</comment>
<feature type="compositionally biased region" description="Basic and acidic residues" evidence="1">
    <location>
        <begin position="1"/>
        <end position="30"/>
    </location>
</feature>
<keyword evidence="3" id="KW-1185">Reference proteome</keyword>
<feature type="compositionally biased region" description="Basic and acidic residues" evidence="1">
    <location>
        <begin position="174"/>
        <end position="197"/>
    </location>
</feature>
<organism evidence="2 3">
    <name type="scientific">Colocasia esculenta</name>
    <name type="common">Wild taro</name>
    <name type="synonym">Arum esculentum</name>
    <dbReference type="NCBI Taxonomy" id="4460"/>
    <lineage>
        <taxon>Eukaryota</taxon>
        <taxon>Viridiplantae</taxon>
        <taxon>Streptophyta</taxon>
        <taxon>Embryophyta</taxon>
        <taxon>Tracheophyta</taxon>
        <taxon>Spermatophyta</taxon>
        <taxon>Magnoliopsida</taxon>
        <taxon>Liliopsida</taxon>
        <taxon>Araceae</taxon>
        <taxon>Aroideae</taxon>
        <taxon>Colocasieae</taxon>
        <taxon>Colocasia</taxon>
    </lineage>
</organism>
<dbReference type="Proteomes" id="UP000652761">
    <property type="component" value="Unassembled WGS sequence"/>
</dbReference>
<reference evidence="2" key="1">
    <citation type="submission" date="2017-07" db="EMBL/GenBank/DDBJ databases">
        <title>Taro Niue Genome Assembly and Annotation.</title>
        <authorList>
            <person name="Atibalentja N."/>
            <person name="Keating K."/>
            <person name="Fields C.J."/>
        </authorList>
    </citation>
    <scope>NUCLEOTIDE SEQUENCE</scope>
    <source>
        <strain evidence="2">Niue_2</strain>
        <tissue evidence="2">Leaf</tissue>
    </source>
</reference>
<feature type="compositionally biased region" description="Polar residues" evidence="1">
    <location>
        <begin position="63"/>
        <end position="72"/>
    </location>
</feature>
<dbReference type="AlphaFoldDB" id="A0A843VUC6"/>
<dbReference type="EMBL" id="NMUH01002365">
    <property type="protein sequence ID" value="MQL99525.1"/>
    <property type="molecule type" value="Genomic_DNA"/>
</dbReference>
<feature type="compositionally biased region" description="Basic residues" evidence="1">
    <location>
        <begin position="80"/>
        <end position="91"/>
    </location>
</feature>
<evidence type="ECO:0000256" key="1">
    <source>
        <dbReference type="SAM" id="MobiDB-lite"/>
    </source>
</evidence>
<name>A0A843VUC6_COLES</name>
<protein>
    <submittedName>
        <fullName evidence="2">Uncharacterized protein</fullName>
    </submittedName>
</protein>
<feature type="region of interest" description="Disordered" evidence="1">
    <location>
        <begin position="174"/>
        <end position="212"/>
    </location>
</feature>
<evidence type="ECO:0000313" key="2">
    <source>
        <dbReference type="EMBL" id="MQL99525.1"/>
    </source>
</evidence>
<accession>A0A843VUC6</accession>
<gene>
    <name evidence="2" type="ORF">Taro_032254</name>
</gene>
<feature type="region of interest" description="Disordered" evidence="1">
    <location>
        <begin position="1"/>
        <end position="148"/>
    </location>
</feature>
<sequence>MMRVDEQAHSEEMDGMRLKLQDVQKEKDDLSNSLETLQTELHEVKEKLRKAEENLKGKFEDLTNPSTSKQTPAKNNKTQAKGKKQKPKKTKVVANKTARPVDNPVDNPNESCRQDWKPASKGRLTRQQKGSSSVDTSPSSQRSQLTGLYCVSTQPQVVSTLDPVPRRHVRDCARHVPRQGSKDQEKHEKQVPVDSHKGPCRQLHTGQKDTTQDRSACRQHQCRLSTAFDRKLSPELPVIYLSTPVDRSIQCCRQTKKTFRFGKFLSCYTWWFQLPRLSICGHHYISYLLKVISYRSSLHQKP</sequence>
<evidence type="ECO:0000313" key="3">
    <source>
        <dbReference type="Proteomes" id="UP000652761"/>
    </source>
</evidence>